<comment type="caution">
    <text evidence="3">The sequence shown here is derived from an EMBL/GenBank/DDBJ whole genome shotgun (WGS) entry which is preliminary data.</text>
</comment>
<dbReference type="InterPro" id="IPR052529">
    <property type="entry name" value="Bact_Transport_Assoc"/>
</dbReference>
<feature type="transmembrane region" description="Helical" evidence="1">
    <location>
        <begin position="283"/>
        <end position="303"/>
    </location>
</feature>
<feature type="transmembrane region" description="Helical" evidence="1">
    <location>
        <begin position="349"/>
        <end position="370"/>
    </location>
</feature>
<dbReference type="Proteomes" id="UP000288293">
    <property type="component" value="Unassembled WGS sequence"/>
</dbReference>
<protein>
    <recommendedName>
        <fullName evidence="2">DUF418 domain-containing protein</fullName>
    </recommendedName>
</protein>
<dbReference type="Pfam" id="PF04235">
    <property type="entry name" value="DUF418"/>
    <property type="match status" value="1"/>
</dbReference>
<reference evidence="3 4" key="1">
    <citation type="journal article" date="2011" name="Front. Microbiol.">
        <title>Genomic signatures of strain selection and enhancement in Bacillus atrophaeus var. globigii, a historical biowarfare simulant.</title>
        <authorList>
            <person name="Gibbons H.S."/>
            <person name="Broomall S.M."/>
            <person name="McNew L.A."/>
            <person name="Daligault H."/>
            <person name="Chapman C."/>
            <person name="Bruce D."/>
            <person name="Karavis M."/>
            <person name="Krepps M."/>
            <person name="McGregor P.A."/>
            <person name="Hong C."/>
            <person name="Park K.H."/>
            <person name="Akmal A."/>
            <person name="Feldman A."/>
            <person name="Lin J.S."/>
            <person name="Chang W.E."/>
            <person name="Higgs B.W."/>
            <person name="Demirev P."/>
            <person name="Lindquist J."/>
            <person name="Liem A."/>
            <person name="Fochler E."/>
            <person name="Read T.D."/>
            <person name="Tapia R."/>
            <person name="Johnson S."/>
            <person name="Bishop-Lilly K.A."/>
            <person name="Detter C."/>
            <person name="Han C."/>
            <person name="Sozhamannan S."/>
            <person name="Rosenzweig C.N."/>
            <person name="Skowronski E.W."/>
        </authorList>
    </citation>
    <scope>NUCLEOTIDE SEQUENCE [LARGE SCALE GENOMIC DNA]</scope>
    <source>
        <strain evidence="3 4">MLST1</strain>
    </source>
</reference>
<name>A0A432W5T6_9GAMM</name>
<dbReference type="InterPro" id="IPR007349">
    <property type="entry name" value="DUF418"/>
</dbReference>
<keyword evidence="1" id="KW-0812">Transmembrane</keyword>
<dbReference type="PANTHER" id="PTHR30590">
    <property type="entry name" value="INNER MEMBRANE PROTEIN"/>
    <property type="match status" value="1"/>
</dbReference>
<feature type="transmembrane region" description="Helical" evidence="1">
    <location>
        <begin position="247"/>
        <end position="268"/>
    </location>
</feature>
<gene>
    <name evidence="3" type="ORF">CWE09_01475</name>
</gene>
<sequence length="399" mass="46154">MPNQRLLSLDLLRGVAVLGIFLLNITSMGLPITAYINPTAYGDFSGIHLATWVLTHVLAEQKFIAMFALLFGAGIALFTERAQAKELPVAKLHYRRMGWLLIFGALHAWLLWYGDILFIYAVAGMLVYTMRRLRTYALLIWSAIFFLIPYVMSLLVAASMPMWSEAETQNILAMWQPSPAQLEAEVSAMTGSYSEQFAQRAEFTWMMQTQSLFLDFVWRTGAFMLLGMFLYRWGVLSAKRSQRFYRYLVLLLIPGYLLSVYGVAQYFAHGFSFEQSMFVDSQWNYFASIFVVTGYIGLIILWLRSNYMPAIKRRLQAIGRMAFTCYIMHTLIGVVIFNLFGLFGQLERFHLLLIVFAVWAFQLWFAPWYLSRYAQGPLEALWRRLTYGKRYRAVKSANQ</sequence>
<feature type="transmembrane region" description="Helical" evidence="1">
    <location>
        <begin position="63"/>
        <end position="79"/>
    </location>
</feature>
<dbReference type="EMBL" id="PIPL01000001">
    <property type="protein sequence ID" value="RUO25434.1"/>
    <property type="molecule type" value="Genomic_DNA"/>
</dbReference>
<accession>A0A432W5T6</accession>
<dbReference type="PANTHER" id="PTHR30590:SF2">
    <property type="entry name" value="INNER MEMBRANE PROTEIN"/>
    <property type="match status" value="1"/>
</dbReference>
<feature type="domain" description="DUF418" evidence="2">
    <location>
        <begin position="230"/>
        <end position="389"/>
    </location>
</feature>
<keyword evidence="1" id="KW-1133">Transmembrane helix</keyword>
<feature type="transmembrane region" description="Helical" evidence="1">
    <location>
        <begin position="99"/>
        <end position="123"/>
    </location>
</feature>
<feature type="transmembrane region" description="Helical" evidence="1">
    <location>
        <begin position="323"/>
        <end position="343"/>
    </location>
</feature>
<evidence type="ECO:0000259" key="2">
    <source>
        <dbReference type="Pfam" id="PF04235"/>
    </source>
</evidence>
<evidence type="ECO:0000313" key="4">
    <source>
        <dbReference type="Proteomes" id="UP000288293"/>
    </source>
</evidence>
<organism evidence="3 4">
    <name type="scientific">Aliidiomarina minuta</name>
    <dbReference type="NCBI Taxonomy" id="880057"/>
    <lineage>
        <taxon>Bacteria</taxon>
        <taxon>Pseudomonadati</taxon>
        <taxon>Pseudomonadota</taxon>
        <taxon>Gammaproteobacteria</taxon>
        <taxon>Alteromonadales</taxon>
        <taxon>Idiomarinaceae</taxon>
        <taxon>Aliidiomarina</taxon>
    </lineage>
</organism>
<keyword evidence="1" id="KW-0472">Membrane</keyword>
<dbReference type="OrthoDB" id="9807744at2"/>
<evidence type="ECO:0000313" key="3">
    <source>
        <dbReference type="EMBL" id="RUO25434.1"/>
    </source>
</evidence>
<dbReference type="AlphaFoldDB" id="A0A432W5T6"/>
<evidence type="ECO:0000256" key="1">
    <source>
        <dbReference type="SAM" id="Phobius"/>
    </source>
</evidence>
<feature type="transmembrane region" description="Helical" evidence="1">
    <location>
        <begin position="135"/>
        <end position="158"/>
    </location>
</feature>
<dbReference type="RefSeq" id="WP_126802133.1">
    <property type="nucleotide sequence ID" value="NZ_PIPL01000001.1"/>
</dbReference>
<feature type="transmembrane region" description="Helical" evidence="1">
    <location>
        <begin position="12"/>
        <end position="34"/>
    </location>
</feature>
<feature type="transmembrane region" description="Helical" evidence="1">
    <location>
        <begin position="216"/>
        <end position="235"/>
    </location>
</feature>
<keyword evidence="4" id="KW-1185">Reference proteome</keyword>
<proteinExistence type="predicted"/>